<comment type="similarity">
    <text evidence="2">Belongs to the TMEM214 family.</text>
</comment>
<keyword evidence="12" id="KW-1185">Reference proteome</keyword>
<name>A0A9R1USP7_LACSA</name>
<keyword evidence="6" id="KW-0256">Endoplasmic reticulum</keyword>
<evidence type="ECO:0000256" key="2">
    <source>
        <dbReference type="ARBA" id="ARBA00007984"/>
    </source>
</evidence>
<evidence type="ECO:0000256" key="5">
    <source>
        <dbReference type="ARBA" id="ARBA00022703"/>
    </source>
</evidence>
<evidence type="ECO:0000313" key="12">
    <source>
        <dbReference type="Proteomes" id="UP000235145"/>
    </source>
</evidence>
<gene>
    <name evidence="11" type="ORF">LSAT_V11C800435980</name>
</gene>
<accession>A0A9R1USP7</accession>
<protein>
    <submittedName>
        <fullName evidence="11">Uncharacterized protein</fullName>
    </submittedName>
</protein>
<dbReference type="PANTHER" id="PTHR13448:SF0">
    <property type="entry name" value="TRANSMEMBRANE PROTEIN 214"/>
    <property type="match status" value="1"/>
</dbReference>
<evidence type="ECO:0000256" key="9">
    <source>
        <dbReference type="ARBA" id="ARBA00023180"/>
    </source>
</evidence>
<evidence type="ECO:0000256" key="8">
    <source>
        <dbReference type="ARBA" id="ARBA00023136"/>
    </source>
</evidence>
<keyword evidence="9" id="KW-0325">Glycoprotein</keyword>
<evidence type="ECO:0000256" key="7">
    <source>
        <dbReference type="ARBA" id="ARBA00022989"/>
    </source>
</evidence>
<keyword evidence="5" id="KW-0053">Apoptosis</keyword>
<evidence type="ECO:0000256" key="4">
    <source>
        <dbReference type="ARBA" id="ARBA00022692"/>
    </source>
</evidence>
<evidence type="ECO:0000256" key="1">
    <source>
        <dbReference type="ARBA" id="ARBA00004477"/>
    </source>
</evidence>
<keyword evidence="7" id="KW-1133">Transmembrane helix</keyword>
<comment type="function">
    <text evidence="10">Critical mediator, in cooperation with CASP4, of endoplasmic reticulum-stress induced apoptosis. Required or the activation of CASP4 following endoplasmic reticulum stress.</text>
</comment>
<dbReference type="EMBL" id="NBSK02000008">
    <property type="protein sequence ID" value="KAJ0192243.1"/>
    <property type="molecule type" value="Genomic_DNA"/>
</dbReference>
<dbReference type="PANTHER" id="PTHR13448">
    <property type="entry name" value="TRANSMEMBRANE PROTEIN 214"/>
    <property type="match status" value="1"/>
</dbReference>
<sequence length="152" mass="16842">MQIPLTHISEDVYRTSADWLNHQPVDALGSFVVWSLDNILTDLALHQGGIKGSKKAIQQAPSKSQVAIFVVLAMVLRRKPDVLISLLPIIKEGSKYQGQDKLPVLLWTITQACQGDLVVGLFMWVHLLLPLVNSKSGGNPQSRDLILQLVER</sequence>
<comment type="subcellular location">
    <subcellularLocation>
        <location evidence="1">Endoplasmic reticulum membrane</location>
        <topology evidence="1">Multi-pass membrane protein</topology>
    </subcellularLocation>
</comment>
<keyword evidence="8" id="KW-0472">Membrane</keyword>
<dbReference type="AlphaFoldDB" id="A0A9R1USP7"/>
<dbReference type="InterPro" id="IPR019308">
    <property type="entry name" value="TMEM214"/>
</dbReference>
<comment type="subunit">
    <text evidence="3">Constitutively interacts with CASP4; required for the localization of procaspase 4 to the ER.</text>
</comment>
<evidence type="ECO:0000256" key="6">
    <source>
        <dbReference type="ARBA" id="ARBA00022824"/>
    </source>
</evidence>
<evidence type="ECO:0000256" key="3">
    <source>
        <dbReference type="ARBA" id="ARBA00011720"/>
    </source>
</evidence>
<evidence type="ECO:0000313" key="11">
    <source>
        <dbReference type="EMBL" id="KAJ0192243.1"/>
    </source>
</evidence>
<proteinExistence type="inferred from homology"/>
<reference evidence="11 12" key="1">
    <citation type="journal article" date="2017" name="Nat. Commun.">
        <title>Genome assembly with in vitro proximity ligation data and whole-genome triplication in lettuce.</title>
        <authorList>
            <person name="Reyes-Chin-Wo S."/>
            <person name="Wang Z."/>
            <person name="Yang X."/>
            <person name="Kozik A."/>
            <person name="Arikit S."/>
            <person name="Song C."/>
            <person name="Xia L."/>
            <person name="Froenicke L."/>
            <person name="Lavelle D.O."/>
            <person name="Truco M.J."/>
            <person name="Xia R."/>
            <person name="Zhu S."/>
            <person name="Xu C."/>
            <person name="Xu H."/>
            <person name="Xu X."/>
            <person name="Cox K."/>
            <person name="Korf I."/>
            <person name="Meyers B.C."/>
            <person name="Michelmore R.W."/>
        </authorList>
    </citation>
    <scope>NUCLEOTIDE SEQUENCE [LARGE SCALE GENOMIC DNA]</scope>
    <source>
        <strain evidence="12">cv. Salinas</strain>
        <tissue evidence="11">Seedlings</tissue>
    </source>
</reference>
<organism evidence="11 12">
    <name type="scientific">Lactuca sativa</name>
    <name type="common">Garden lettuce</name>
    <dbReference type="NCBI Taxonomy" id="4236"/>
    <lineage>
        <taxon>Eukaryota</taxon>
        <taxon>Viridiplantae</taxon>
        <taxon>Streptophyta</taxon>
        <taxon>Embryophyta</taxon>
        <taxon>Tracheophyta</taxon>
        <taxon>Spermatophyta</taxon>
        <taxon>Magnoliopsida</taxon>
        <taxon>eudicotyledons</taxon>
        <taxon>Gunneridae</taxon>
        <taxon>Pentapetalae</taxon>
        <taxon>asterids</taxon>
        <taxon>campanulids</taxon>
        <taxon>Asterales</taxon>
        <taxon>Asteraceae</taxon>
        <taxon>Cichorioideae</taxon>
        <taxon>Cichorieae</taxon>
        <taxon>Lactucinae</taxon>
        <taxon>Lactuca</taxon>
    </lineage>
</organism>
<keyword evidence="4" id="KW-0812">Transmembrane</keyword>
<comment type="caution">
    <text evidence="11">The sequence shown here is derived from an EMBL/GenBank/DDBJ whole genome shotgun (WGS) entry which is preliminary data.</text>
</comment>
<dbReference type="Proteomes" id="UP000235145">
    <property type="component" value="Unassembled WGS sequence"/>
</dbReference>
<evidence type="ECO:0000256" key="10">
    <source>
        <dbReference type="ARBA" id="ARBA00024938"/>
    </source>
</evidence>
<dbReference type="GO" id="GO:0005789">
    <property type="term" value="C:endoplasmic reticulum membrane"/>
    <property type="evidence" value="ECO:0007669"/>
    <property type="project" value="UniProtKB-SubCell"/>
</dbReference>